<dbReference type="EMBL" id="CP084166">
    <property type="protein sequence ID" value="UJG41331.1"/>
    <property type="molecule type" value="Genomic_DNA"/>
</dbReference>
<dbReference type="AlphaFoldDB" id="A0A9Y1BM22"/>
<gene>
    <name evidence="7" type="ORF">K9W45_02450</name>
</gene>
<feature type="transmembrane region" description="Helical" evidence="5">
    <location>
        <begin position="250"/>
        <end position="268"/>
    </location>
</feature>
<reference evidence="7" key="1">
    <citation type="journal article" date="2022" name="Nat. Microbiol.">
        <title>Unique mobile elements and scalable gene flow at the prokaryote-eukaryote boundary revealed by circularized Asgard archaea genomes.</title>
        <authorList>
            <person name="Wu F."/>
            <person name="Speth D.R."/>
            <person name="Philosof A."/>
            <person name="Cremiere A."/>
            <person name="Narayanan A."/>
            <person name="Barco R.A."/>
            <person name="Connon S.A."/>
            <person name="Amend J.P."/>
            <person name="Antoshechkin I.A."/>
            <person name="Orphan V.J."/>
        </authorList>
    </citation>
    <scope>NUCLEOTIDE SEQUENCE</scope>
    <source>
        <strain evidence="7">PM71</strain>
    </source>
</reference>
<evidence type="ECO:0000256" key="4">
    <source>
        <dbReference type="ARBA" id="ARBA00023136"/>
    </source>
</evidence>
<feature type="transmembrane region" description="Helical" evidence="5">
    <location>
        <begin position="187"/>
        <end position="210"/>
    </location>
</feature>
<dbReference type="PROSITE" id="PS51012">
    <property type="entry name" value="ABC_TM2"/>
    <property type="match status" value="1"/>
</dbReference>
<keyword evidence="4 5" id="KW-0472">Membrane</keyword>
<comment type="subcellular location">
    <subcellularLocation>
        <location evidence="1">Membrane</location>
        <topology evidence="1">Multi-pass membrane protein</topology>
    </subcellularLocation>
</comment>
<feature type="transmembrane region" description="Helical" evidence="5">
    <location>
        <begin position="32"/>
        <end position="52"/>
    </location>
</feature>
<accession>A0A9Y1BM22</accession>
<evidence type="ECO:0000259" key="6">
    <source>
        <dbReference type="PROSITE" id="PS51012"/>
    </source>
</evidence>
<sequence length="284" mass="32110">MESLANKFKKINNNINVLISQIKKVIIIQLNYPIDFVTQIFTAVFVGLWFVFLFQSLSSGNVSESSDFGAFMVWGLVAFFFYSTALWSIGRFVRREQLTGTLESIWITPNNKNWVIISNGVGEYFIFAAANLFIITAFSLFVKIPFNNLGMGIIILFLEFVQSIGYGLFYGALVFKIKNANAISNLVQFGSIIICAVFFPFSVFPDWMIWISRLHPFSWVVDSLRSNMMGKEPELINKGIWGLTALQTEIVIQILINMALLAIGLLLFNCVKKKALVDGTLSHY</sequence>
<evidence type="ECO:0000256" key="5">
    <source>
        <dbReference type="SAM" id="Phobius"/>
    </source>
</evidence>
<protein>
    <submittedName>
        <fullName evidence="7">ABC transporter permease</fullName>
    </submittedName>
</protein>
<dbReference type="GO" id="GO:0140359">
    <property type="term" value="F:ABC-type transporter activity"/>
    <property type="evidence" value="ECO:0007669"/>
    <property type="project" value="InterPro"/>
</dbReference>
<dbReference type="InterPro" id="IPR047817">
    <property type="entry name" value="ABC2_TM_bact-type"/>
</dbReference>
<keyword evidence="3 5" id="KW-1133">Transmembrane helix</keyword>
<name>A0A9Y1BM22_9ARCH</name>
<feature type="transmembrane region" description="Helical" evidence="5">
    <location>
        <begin position="114"/>
        <end position="141"/>
    </location>
</feature>
<organism evidence="7">
    <name type="scientific">Candidatus Heimdallarchaeum aukensis</name>
    <dbReference type="NCBI Taxonomy" id="2876573"/>
    <lineage>
        <taxon>Archaea</taxon>
        <taxon>Promethearchaeati</taxon>
        <taxon>Candidatus Heimdallarchaeota</taxon>
        <taxon>Candidatus Heimdallarchaeia (ex Rinke et al. 2021) (nom. nud.)</taxon>
        <taxon>Candidatus Heimdallarchaeales</taxon>
        <taxon>Candidatus Heimdallarchaeaceae</taxon>
        <taxon>Candidatus Heimdallarchaeum</taxon>
    </lineage>
</organism>
<evidence type="ECO:0000313" key="7">
    <source>
        <dbReference type="EMBL" id="UJG41331.1"/>
    </source>
</evidence>
<feature type="transmembrane region" description="Helical" evidence="5">
    <location>
        <begin position="153"/>
        <end position="175"/>
    </location>
</feature>
<dbReference type="InterPro" id="IPR051784">
    <property type="entry name" value="Nod_factor_ABC_transporter"/>
</dbReference>
<dbReference type="PANTHER" id="PTHR43229:SF6">
    <property type="entry name" value="ABC-TYPE MULTIDRUG TRANSPORT SYSTEM, PERMEASE COMPONENT"/>
    <property type="match status" value="1"/>
</dbReference>
<feature type="domain" description="ABC transmembrane type-2" evidence="6">
    <location>
        <begin position="34"/>
        <end position="271"/>
    </location>
</feature>
<evidence type="ECO:0000256" key="1">
    <source>
        <dbReference type="ARBA" id="ARBA00004141"/>
    </source>
</evidence>
<dbReference type="GO" id="GO:0016020">
    <property type="term" value="C:membrane"/>
    <property type="evidence" value="ECO:0007669"/>
    <property type="project" value="UniProtKB-SubCell"/>
</dbReference>
<evidence type="ECO:0000256" key="2">
    <source>
        <dbReference type="ARBA" id="ARBA00022692"/>
    </source>
</evidence>
<dbReference type="Pfam" id="PF01061">
    <property type="entry name" value="ABC2_membrane"/>
    <property type="match status" value="1"/>
</dbReference>
<proteinExistence type="predicted"/>
<keyword evidence="2 5" id="KW-0812">Transmembrane</keyword>
<evidence type="ECO:0000256" key="3">
    <source>
        <dbReference type="ARBA" id="ARBA00022989"/>
    </source>
</evidence>
<dbReference type="Proteomes" id="UP001201020">
    <property type="component" value="Chromosome"/>
</dbReference>
<feature type="transmembrane region" description="Helical" evidence="5">
    <location>
        <begin position="72"/>
        <end position="93"/>
    </location>
</feature>
<dbReference type="InterPro" id="IPR013525">
    <property type="entry name" value="ABC2_TM"/>
</dbReference>
<dbReference type="PANTHER" id="PTHR43229">
    <property type="entry name" value="NODULATION PROTEIN J"/>
    <property type="match status" value="1"/>
</dbReference>